<evidence type="ECO:0000256" key="4">
    <source>
        <dbReference type="ARBA" id="ARBA00023136"/>
    </source>
</evidence>
<dbReference type="SUPFAM" id="SSF52266">
    <property type="entry name" value="SGNH hydrolase"/>
    <property type="match status" value="1"/>
</dbReference>
<evidence type="ECO:0000313" key="9">
    <source>
        <dbReference type="Proteomes" id="UP001215151"/>
    </source>
</evidence>
<evidence type="ECO:0000313" key="8">
    <source>
        <dbReference type="EMBL" id="KAJ8457424.1"/>
    </source>
</evidence>
<dbReference type="Gene3D" id="3.40.50.1110">
    <property type="entry name" value="SGNH hydrolase"/>
    <property type="match status" value="1"/>
</dbReference>
<organism evidence="8 9">
    <name type="scientific">Trametes cubensis</name>
    <dbReference type="NCBI Taxonomy" id="1111947"/>
    <lineage>
        <taxon>Eukaryota</taxon>
        <taxon>Fungi</taxon>
        <taxon>Dikarya</taxon>
        <taxon>Basidiomycota</taxon>
        <taxon>Agaricomycotina</taxon>
        <taxon>Agaricomycetes</taxon>
        <taxon>Polyporales</taxon>
        <taxon>Polyporaceae</taxon>
        <taxon>Trametes</taxon>
    </lineage>
</organism>
<feature type="transmembrane region" description="Helical" evidence="6">
    <location>
        <begin position="86"/>
        <end position="107"/>
    </location>
</feature>
<comment type="subcellular location">
    <subcellularLocation>
        <location evidence="1">Membrane</location>
        <topology evidence="1">Multi-pass membrane protein</topology>
    </subcellularLocation>
</comment>
<reference evidence="8" key="1">
    <citation type="submission" date="2022-11" db="EMBL/GenBank/DDBJ databases">
        <title>Genome Sequence of Cubamyces cubensis.</title>
        <authorList>
            <person name="Buettner E."/>
        </authorList>
    </citation>
    <scope>NUCLEOTIDE SEQUENCE</scope>
    <source>
        <strain evidence="8">MPL-01</strain>
    </source>
</reference>
<keyword evidence="4 6" id="KW-0472">Membrane</keyword>
<protein>
    <recommendedName>
        <fullName evidence="7">SGNH hydrolase-type esterase domain-containing protein</fullName>
    </recommendedName>
</protein>
<name>A0AAD7THB8_9APHY</name>
<dbReference type="EMBL" id="JAPEVG010000562">
    <property type="protein sequence ID" value="KAJ8457424.1"/>
    <property type="molecule type" value="Genomic_DNA"/>
</dbReference>
<dbReference type="AlphaFoldDB" id="A0AAD7THB8"/>
<evidence type="ECO:0000256" key="5">
    <source>
        <dbReference type="SAM" id="MobiDB-lite"/>
    </source>
</evidence>
<comment type="caution">
    <text evidence="8">The sequence shown here is derived from an EMBL/GenBank/DDBJ whole genome shotgun (WGS) entry which is preliminary data.</text>
</comment>
<sequence length="668" mass="74732">MSRAPRHPRPQYASVSSPDSSFTQASQPQHYTSSRSSYPTFLSLQETVRLQLLCAGRGLVDAFRWDTVIRLVASDSEIRSNVLKSLMLNVVSLVSIYFFDWLLLPLAQSQQKWFHRNLGWFYQVLWLLPVVGASFYLNSSWCTLIAKRTFTLQHGSRAVAQPPSTYSGMLNALATSAYRAVMVFTSVVVSFALAYIPYVGPIAGFAFLCWVDAYYCFEFIWIARGFSLSRRVRHLEERWAYYFAFGLPTAALCMWGSSLANAALFALFFPAYIIMAMYARPLPLDPYNPTMSVGHREDGAEGDVVRYPSPLIPIRIPVFAPVIWLNDWIVRILSVGTSTGGASGYNTSSKRDAGAGMQHKRVPSDSVESVEEGEGIELHSVSSRSAVPDDTLEIGTMATVIQDAIMLLGDSITQFAFASEGYAAKLADAYIRKMDVVNRGFSGYNTEWMLSIFEQCFATKRNVDQGLAQKVRILVIWLGANDATLPHSAHHVPLVRYKANLASLIRAVRAPDSPRYSPDTAVVVLTPPPVEPERWARNLALLTETPLAPPDRDFDQAKAYAEAARQVGVREGVPVVDVWTKMWEAAGRDKARVGQFLSDGLHLNAEGYKIVYEELIAIIAKEYPQYHYDNLQTTFVEYSDIFTDPMNYRKLTQKRSAFTSQPALKARL</sequence>
<dbReference type="Pfam" id="PF07264">
    <property type="entry name" value="EI24"/>
    <property type="match status" value="1"/>
</dbReference>
<dbReference type="InterPro" id="IPR036514">
    <property type="entry name" value="SGNH_hydro_sf"/>
</dbReference>
<evidence type="ECO:0000256" key="2">
    <source>
        <dbReference type="ARBA" id="ARBA00022692"/>
    </source>
</evidence>
<evidence type="ECO:0000256" key="3">
    <source>
        <dbReference type="ARBA" id="ARBA00022989"/>
    </source>
</evidence>
<dbReference type="PANTHER" id="PTHR21389">
    <property type="entry name" value="P53 INDUCED PROTEIN"/>
    <property type="match status" value="1"/>
</dbReference>
<dbReference type="PANTHER" id="PTHR21389:SF0">
    <property type="entry name" value="ETOPOSIDE-INDUCED PROTEIN 2.4 HOMOLOG"/>
    <property type="match status" value="1"/>
</dbReference>
<dbReference type="InterPro" id="IPR059112">
    <property type="entry name" value="CysZ/EI24"/>
</dbReference>
<accession>A0AAD7THB8</accession>
<evidence type="ECO:0000256" key="1">
    <source>
        <dbReference type="ARBA" id="ARBA00004141"/>
    </source>
</evidence>
<keyword evidence="3 6" id="KW-1133">Transmembrane helix</keyword>
<dbReference type="CDD" id="cd01838">
    <property type="entry name" value="Isoamyl_acetate_hydrolase_like"/>
    <property type="match status" value="1"/>
</dbReference>
<feature type="transmembrane region" description="Helical" evidence="6">
    <location>
        <begin position="239"/>
        <end position="257"/>
    </location>
</feature>
<feature type="region of interest" description="Disordered" evidence="5">
    <location>
        <begin position="340"/>
        <end position="369"/>
    </location>
</feature>
<dbReference type="GO" id="GO:0016236">
    <property type="term" value="P:macroautophagy"/>
    <property type="evidence" value="ECO:0007669"/>
    <property type="project" value="TreeGrafter"/>
</dbReference>
<evidence type="ECO:0000259" key="7">
    <source>
        <dbReference type="Pfam" id="PF13472"/>
    </source>
</evidence>
<proteinExistence type="predicted"/>
<feature type="transmembrane region" description="Helical" evidence="6">
    <location>
        <begin position="177"/>
        <end position="196"/>
    </location>
</feature>
<keyword evidence="9" id="KW-1185">Reference proteome</keyword>
<feature type="domain" description="SGNH hydrolase-type esterase" evidence="7">
    <location>
        <begin position="407"/>
        <end position="610"/>
    </location>
</feature>
<feature type="transmembrane region" description="Helical" evidence="6">
    <location>
        <begin position="202"/>
        <end position="227"/>
    </location>
</feature>
<dbReference type="GO" id="GO:0005783">
    <property type="term" value="C:endoplasmic reticulum"/>
    <property type="evidence" value="ECO:0007669"/>
    <property type="project" value="TreeGrafter"/>
</dbReference>
<feature type="compositionally biased region" description="Polar residues" evidence="5">
    <location>
        <begin position="13"/>
        <end position="35"/>
    </location>
</feature>
<dbReference type="Pfam" id="PF13472">
    <property type="entry name" value="Lipase_GDSL_2"/>
    <property type="match status" value="1"/>
</dbReference>
<feature type="transmembrane region" description="Helical" evidence="6">
    <location>
        <begin position="119"/>
        <end position="138"/>
    </location>
</feature>
<gene>
    <name evidence="8" type="ORF">ONZ51_g11540</name>
</gene>
<evidence type="ECO:0000256" key="6">
    <source>
        <dbReference type="SAM" id="Phobius"/>
    </source>
</evidence>
<dbReference type="InterPro" id="IPR013830">
    <property type="entry name" value="SGNH_hydro"/>
</dbReference>
<feature type="region of interest" description="Disordered" evidence="5">
    <location>
        <begin position="1"/>
        <end position="35"/>
    </location>
</feature>
<dbReference type="GO" id="GO:0016020">
    <property type="term" value="C:membrane"/>
    <property type="evidence" value="ECO:0007669"/>
    <property type="project" value="UniProtKB-SubCell"/>
</dbReference>
<keyword evidence="2 6" id="KW-0812">Transmembrane</keyword>
<dbReference type="Proteomes" id="UP001215151">
    <property type="component" value="Unassembled WGS sequence"/>
</dbReference>